<keyword evidence="4 13" id="KW-0812">Transmembrane</keyword>
<keyword evidence="16" id="KW-1185">Reference proteome</keyword>
<evidence type="ECO:0000256" key="4">
    <source>
        <dbReference type="ARBA" id="ARBA00022692"/>
    </source>
</evidence>
<feature type="transmembrane region" description="Helical" evidence="13">
    <location>
        <begin position="89"/>
        <end position="109"/>
    </location>
</feature>
<evidence type="ECO:0000256" key="3">
    <source>
        <dbReference type="ARBA" id="ARBA00022670"/>
    </source>
</evidence>
<comment type="caution">
    <text evidence="15">The sequence shown here is derived from an EMBL/GenBank/DDBJ whole genome shotgun (WGS) entry which is preliminary data.</text>
</comment>
<evidence type="ECO:0000256" key="6">
    <source>
        <dbReference type="ARBA" id="ARBA00022824"/>
    </source>
</evidence>
<accession>A0AA47P052</accession>
<keyword evidence="5" id="KW-0378">Hydrolase</keyword>
<keyword evidence="3 15" id="KW-0645">Protease</keyword>
<protein>
    <recommendedName>
        <fullName evidence="12">CAAX prenyl protease 2</fullName>
        <ecNumber evidence="11">3.4.26.1</ecNumber>
    </recommendedName>
    <alternativeName>
        <fullName evidence="9">Farnesylated proteins-converting enzyme 2</fullName>
    </alternativeName>
</protein>
<name>A0AA47P052_MERPO</name>
<feature type="transmembrane region" description="Helical" evidence="13">
    <location>
        <begin position="203"/>
        <end position="226"/>
    </location>
</feature>
<dbReference type="InterPro" id="IPR039731">
    <property type="entry name" value="Rce1"/>
</dbReference>
<feature type="transmembrane region" description="Helical" evidence="13">
    <location>
        <begin position="13"/>
        <end position="33"/>
    </location>
</feature>
<comment type="similarity">
    <text evidence="2">Belongs to the peptidase U48 family.</text>
</comment>
<evidence type="ECO:0000259" key="14">
    <source>
        <dbReference type="Pfam" id="PF02517"/>
    </source>
</evidence>
<evidence type="ECO:0000256" key="12">
    <source>
        <dbReference type="ARBA" id="ARBA00049763"/>
    </source>
</evidence>
<dbReference type="GO" id="GO:0005789">
    <property type="term" value="C:endoplasmic reticulum membrane"/>
    <property type="evidence" value="ECO:0007669"/>
    <property type="project" value="UniProtKB-SubCell"/>
</dbReference>
<evidence type="ECO:0000256" key="11">
    <source>
        <dbReference type="ARBA" id="ARBA00049729"/>
    </source>
</evidence>
<proteinExistence type="inferred from homology"/>
<dbReference type="PANTHER" id="PTHR13046">
    <property type="entry name" value="PROTEASE U48 CAAX PRENYL PROTEASE RCE1"/>
    <property type="match status" value="1"/>
</dbReference>
<evidence type="ECO:0000256" key="13">
    <source>
        <dbReference type="SAM" id="Phobius"/>
    </source>
</evidence>
<evidence type="ECO:0000256" key="8">
    <source>
        <dbReference type="ARBA" id="ARBA00023136"/>
    </source>
</evidence>
<evidence type="ECO:0000256" key="2">
    <source>
        <dbReference type="ARBA" id="ARBA00006897"/>
    </source>
</evidence>
<comment type="subcellular location">
    <subcellularLocation>
        <location evidence="1">Endoplasmic reticulum membrane</location>
        <topology evidence="1">Multi-pass membrane protein</topology>
    </subcellularLocation>
</comment>
<dbReference type="EC" id="3.4.26.1" evidence="11"/>
<dbReference type="PANTHER" id="PTHR13046:SF0">
    <property type="entry name" value="CAAX PRENYL PROTEASE 2"/>
    <property type="match status" value="1"/>
</dbReference>
<keyword evidence="8 13" id="KW-0472">Membrane</keyword>
<dbReference type="Pfam" id="PF02517">
    <property type="entry name" value="Rce1-like"/>
    <property type="match status" value="1"/>
</dbReference>
<evidence type="ECO:0000256" key="9">
    <source>
        <dbReference type="ARBA" id="ARBA00032607"/>
    </source>
</evidence>
<keyword evidence="6" id="KW-0256">Endoplasmic reticulum</keyword>
<evidence type="ECO:0000313" key="16">
    <source>
        <dbReference type="Proteomes" id="UP001174136"/>
    </source>
</evidence>
<evidence type="ECO:0000313" key="15">
    <source>
        <dbReference type="EMBL" id="KAK0145411.1"/>
    </source>
</evidence>
<evidence type="ECO:0000256" key="7">
    <source>
        <dbReference type="ARBA" id="ARBA00022989"/>
    </source>
</evidence>
<dbReference type="Proteomes" id="UP001174136">
    <property type="component" value="Unassembled WGS sequence"/>
</dbReference>
<evidence type="ECO:0000256" key="10">
    <source>
        <dbReference type="ARBA" id="ARBA00047280"/>
    </source>
</evidence>
<feature type="transmembrane region" description="Helical" evidence="13">
    <location>
        <begin position="161"/>
        <end position="183"/>
    </location>
</feature>
<dbReference type="GO" id="GO:0071586">
    <property type="term" value="P:CAAX-box protein processing"/>
    <property type="evidence" value="ECO:0007669"/>
    <property type="project" value="InterPro"/>
</dbReference>
<dbReference type="EMBL" id="JAOPHQ010002858">
    <property type="protein sequence ID" value="KAK0145411.1"/>
    <property type="molecule type" value="Genomic_DNA"/>
</dbReference>
<sequence length="301" mass="32903">MGEAGVGHHVRCWHSVASCLFLACLYVGSLYVWRSSLPRDHPSTIKHRCASVLLVAAFSPAVVKAWTHWAEINVDASLWGLMGLRVQGLVPATLLPLLLTAVFYLGPLVHSAMDHPKRSGGGPQAALEPLSWRLCVGDAVWLRNQVVAPVTEELVFRGAMLPMMVSCSGPTAAIFITPLFFGVAHFHHVIEQWKLHRDDLSTILLVAVLQFLYTTVFGAYTAFIFMRTGHLVGPILCHCFCNSQGLPDITAALQHPQRTPVLLSYLMGALLFLLLLFPLTDPLFYGAAPVCSLAPAPPLCY</sequence>
<evidence type="ECO:0000256" key="1">
    <source>
        <dbReference type="ARBA" id="ARBA00004477"/>
    </source>
</evidence>
<organism evidence="15 16">
    <name type="scientific">Merluccius polli</name>
    <name type="common">Benguela hake</name>
    <name type="synonym">Merluccius cadenati</name>
    <dbReference type="NCBI Taxonomy" id="89951"/>
    <lineage>
        <taxon>Eukaryota</taxon>
        <taxon>Metazoa</taxon>
        <taxon>Chordata</taxon>
        <taxon>Craniata</taxon>
        <taxon>Vertebrata</taxon>
        <taxon>Euteleostomi</taxon>
        <taxon>Actinopterygii</taxon>
        <taxon>Neopterygii</taxon>
        <taxon>Teleostei</taxon>
        <taxon>Neoteleostei</taxon>
        <taxon>Acanthomorphata</taxon>
        <taxon>Zeiogadaria</taxon>
        <taxon>Gadariae</taxon>
        <taxon>Gadiformes</taxon>
        <taxon>Gadoidei</taxon>
        <taxon>Merlucciidae</taxon>
        <taxon>Merluccius</taxon>
    </lineage>
</organism>
<reference evidence="15" key="1">
    <citation type="journal article" date="2023" name="Front. Mar. Sci.">
        <title>A new Merluccius polli reference genome to investigate the effects of global change in West African waters.</title>
        <authorList>
            <person name="Mateo J.L."/>
            <person name="Blanco-Fernandez C."/>
            <person name="Garcia-Vazquez E."/>
            <person name="Machado-Schiaffino G."/>
        </authorList>
    </citation>
    <scope>NUCLEOTIDE SEQUENCE</scope>
    <source>
        <strain evidence="15">C29</strain>
        <tissue evidence="15">Fin</tissue>
    </source>
</reference>
<gene>
    <name evidence="15" type="primary">RCE1</name>
    <name evidence="15" type="ORF">N1851_015692</name>
</gene>
<feature type="domain" description="CAAX prenyl protease 2/Lysostaphin resistance protein A-like" evidence="14">
    <location>
        <begin position="140"/>
        <end position="243"/>
    </location>
</feature>
<comment type="catalytic activity">
    <reaction evidence="10">
        <text>Hydrolyzes the peptide bond -P2-(S-farnesyl or geranylgeranyl)C-P1'-P2'-P3'-COOH where P1' and P2' are amino acids with aliphatic sidechains and P3' is any C-terminal residue.</text>
        <dbReference type="EC" id="3.4.26.1"/>
    </reaction>
</comment>
<dbReference type="GO" id="GO:0004222">
    <property type="term" value="F:metalloendopeptidase activity"/>
    <property type="evidence" value="ECO:0007669"/>
    <property type="project" value="InterPro"/>
</dbReference>
<dbReference type="AlphaFoldDB" id="A0AA47P052"/>
<feature type="transmembrane region" description="Helical" evidence="13">
    <location>
        <begin position="45"/>
        <end position="69"/>
    </location>
</feature>
<dbReference type="InterPro" id="IPR003675">
    <property type="entry name" value="Rce1/LyrA-like_dom"/>
</dbReference>
<feature type="transmembrane region" description="Helical" evidence="13">
    <location>
        <begin position="262"/>
        <end position="280"/>
    </location>
</feature>
<evidence type="ECO:0000256" key="5">
    <source>
        <dbReference type="ARBA" id="ARBA00022801"/>
    </source>
</evidence>
<keyword evidence="7 13" id="KW-1133">Transmembrane helix</keyword>